<evidence type="ECO:0000313" key="2">
    <source>
        <dbReference type="Proteomes" id="UP000443843"/>
    </source>
</evidence>
<dbReference type="InterPro" id="IPR050509">
    <property type="entry name" value="CoA-transferase_III"/>
</dbReference>
<dbReference type="EMBL" id="WNXQ01000004">
    <property type="protein sequence ID" value="MWB78156.1"/>
    <property type="molecule type" value="Genomic_DNA"/>
</dbReference>
<accession>A0A844W1Z5</accession>
<dbReference type="Gene3D" id="3.40.50.10540">
    <property type="entry name" value="Crotonobetainyl-coa:carnitine coa-transferase, domain 1"/>
    <property type="match status" value="1"/>
</dbReference>
<dbReference type="PANTHER" id="PTHR48228:SF5">
    <property type="entry name" value="ALPHA-METHYLACYL-COA RACEMASE"/>
    <property type="match status" value="1"/>
</dbReference>
<dbReference type="SUPFAM" id="SSF89796">
    <property type="entry name" value="CoA-transferase family III (CaiB/BaiF)"/>
    <property type="match status" value="1"/>
</dbReference>
<dbReference type="Pfam" id="PF02515">
    <property type="entry name" value="CoA_transf_3"/>
    <property type="match status" value="1"/>
</dbReference>
<dbReference type="Gene3D" id="3.30.1540.10">
    <property type="entry name" value="formyl-coa transferase, domain 3"/>
    <property type="match status" value="1"/>
</dbReference>
<dbReference type="InterPro" id="IPR023606">
    <property type="entry name" value="CoA-Trfase_III_dom_1_sf"/>
</dbReference>
<organism evidence="1 2">
    <name type="scientific">Pseudooceanicola pacificus</name>
    <dbReference type="NCBI Taxonomy" id="2676438"/>
    <lineage>
        <taxon>Bacteria</taxon>
        <taxon>Pseudomonadati</taxon>
        <taxon>Pseudomonadota</taxon>
        <taxon>Alphaproteobacteria</taxon>
        <taxon>Rhodobacterales</taxon>
        <taxon>Paracoccaceae</taxon>
        <taxon>Pseudooceanicola</taxon>
    </lineage>
</organism>
<dbReference type="InterPro" id="IPR044855">
    <property type="entry name" value="CoA-Trfase_III_dom3_sf"/>
</dbReference>
<sequence length="391" mass="40922">MCLACRAPTDPGAAMSGETSIPPSGPLSGLRILEMEALGPLPLAGTLLAGFGADVVRITRAGAAATPDPVVRGRRVMTLDLKSGPGRAMLLDLVAHADALMEGFRPGTMEKLGLGPADCHAANPALVYARMTGWGQDGPLAQEAGHDINYIAVAGALGRIVGEGGRPGLPINLVGDYGGGTMPLLFGLMTALWQARATGRGEVIDAAMVDGTATLMAKQYAWHGQGHLGAPGTNLLDGGAFFYDTYSCADGRHVAVGAIEPKFYAALLEVLDLAPADLPPQHDKARWPEGRRLFAARFATRARDEWVTLAEGRDACLSPVLTLDEAIDHPQAQARASFARAADGAVLPLAAPRFGSMAGQRMQAEGNTETDLATLLDDWAAGRADQDWERT</sequence>
<gene>
    <name evidence="1" type="ORF">GLS40_08985</name>
</gene>
<comment type="caution">
    <text evidence="1">The sequence shown here is derived from an EMBL/GenBank/DDBJ whole genome shotgun (WGS) entry which is preliminary data.</text>
</comment>
<dbReference type="PANTHER" id="PTHR48228">
    <property type="entry name" value="SUCCINYL-COA--D-CITRAMALATE COA-TRANSFERASE"/>
    <property type="match status" value="1"/>
</dbReference>
<reference evidence="1 2" key="1">
    <citation type="submission" date="2019-11" db="EMBL/GenBank/DDBJ databases">
        <title>Pseudooceanicola pacifica sp. nov., isolated from deep-sea sediment of the Pacific Ocean.</title>
        <authorList>
            <person name="Lyu L."/>
        </authorList>
    </citation>
    <scope>NUCLEOTIDE SEQUENCE [LARGE SCALE GENOMIC DNA]</scope>
    <source>
        <strain evidence="1 2">216_PA32_1</strain>
    </source>
</reference>
<dbReference type="Proteomes" id="UP000443843">
    <property type="component" value="Unassembled WGS sequence"/>
</dbReference>
<evidence type="ECO:0000313" key="1">
    <source>
        <dbReference type="EMBL" id="MWB78156.1"/>
    </source>
</evidence>
<name>A0A844W1Z5_9RHOB</name>
<keyword evidence="2" id="KW-1185">Reference proteome</keyword>
<proteinExistence type="predicted"/>
<keyword evidence="1" id="KW-0808">Transferase</keyword>
<dbReference type="AlphaFoldDB" id="A0A844W1Z5"/>
<protein>
    <submittedName>
        <fullName evidence="1">CoA transferase</fullName>
    </submittedName>
</protein>
<dbReference type="GO" id="GO:0016740">
    <property type="term" value="F:transferase activity"/>
    <property type="evidence" value="ECO:0007669"/>
    <property type="project" value="UniProtKB-KW"/>
</dbReference>
<dbReference type="InterPro" id="IPR003673">
    <property type="entry name" value="CoA-Trfase_fam_III"/>
</dbReference>